<proteinExistence type="predicted"/>
<evidence type="ECO:0000259" key="2">
    <source>
        <dbReference type="Pfam" id="PF18602"/>
    </source>
</evidence>
<accession>A0A839EM92</accession>
<dbReference type="Gene3D" id="1.10.890.40">
    <property type="match status" value="1"/>
</dbReference>
<dbReference type="EMBL" id="JACGXN010000016">
    <property type="protein sequence ID" value="MBA8881683.1"/>
    <property type="molecule type" value="Genomic_DNA"/>
</dbReference>
<protein>
    <recommendedName>
        <fullName evidence="2">Rap1a immunity protein domain-containing protein</fullName>
    </recommendedName>
</protein>
<comment type="caution">
    <text evidence="3">The sequence shown here is derived from an EMBL/GenBank/DDBJ whole genome shotgun (WGS) entry which is preliminary data.</text>
</comment>
<reference evidence="3 4" key="1">
    <citation type="submission" date="2020-07" db="EMBL/GenBank/DDBJ databases">
        <title>Genomic Encyclopedia of Type Strains, Phase IV (KMG-V): Genome sequencing to study the core and pangenomes of soil and plant-associated prokaryotes.</title>
        <authorList>
            <person name="Whitman W."/>
        </authorList>
    </citation>
    <scope>NUCLEOTIDE SEQUENCE [LARGE SCALE GENOMIC DNA]</scope>
    <source>
        <strain evidence="3 4">AN3</strain>
    </source>
</reference>
<dbReference type="InterPro" id="IPR041238">
    <property type="entry name" value="Rap1a"/>
</dbReference>
<keyword evidence="4" id="KW-1185">Reference proteome</keyword>
<feature type="chain" id="PRO_5032719919" description="Rap1a immunity protein domain-containing protein" evidence="1">
    <location>
        <begin position="23"/>
        <end position="113"/>
    </location>
</feature>
<name>A0A839EM92_9HYPH</name>
<keyword evidence="1" id="KW-0732">Signal</keyword>
<feature type="signal peptide" evidence="1">
    <location>
        <begin position="1"/>
        <end position="22"/>
    </location>
</feature>
<dbReference type="RefSeq" id="WP_432652092.1">
    <property type="nucleotide sequence ID" value="NZ_JACGXN010000016.1"/>
</dbReference>
<evidence type="ECO:0000313" key="4">
    <source>
        <dbReference type="Proteomes" id="UP000549052"/>
    </source>
</evidence>
<evidence type="ECO:0000256" key="1">
    <source>
        <dbReference type="SAM" id="SignalP"/>
    </source>
</evidence>
<dbReference type="AlphaFoldDB" id="A0A839EM92"/>
<dbReference type="Pfam" id="PF18602">
    <property type="entry name" value="Rap1a"/>
    <property type="match status" value="1"/>
</dbReference>
<organism evidence="3 4">
    <name type="scientific">Phyllobacterium myrsinacearum</name>
    <dbReference type="NCBI Taxonomy" id="28101"/>
    <lineage>
        <taxon>Bacteria</taxon>
        <taxon>Pseudomonadati</taxon>
        <taxon>Pseudomonadota</taxon>
        <taxon>Alphaproteobacteria</taxon>
        <taxon>Hyphomicrobiales</taxon>
        <taxon>Phyllobacteriaceae</taxon>
        <taxon>Phyllobacterium</taxon>
    </lineage>
</organism>
<dbReference type="Proteomes" id="UP000549052">
    <property type="component" value="Unassembled WGS sequence"/>
</dbReference>
<sequence>MRIWRIALFAIACAASVNSAHAGFYNGNDLYNVCKDNTKDEYILCLGYTQGSADSFDVIRLLSKKEPCLLSPISGEQVADVVTKYLKNNPDKRHEPGGFLVNKALTEAFCSKP</sequence>
<evidence type="ECO:0000313" key="3">
    <source>
        <dbReference type="EMBL" id="MBA8881683.1"/>
    </source>
</evidence>
<feature type="domain" description="Rap1a immunity protein" evidence="2">
    <location>
        <begin position="26"/>
        <end position="109"/>
    </location>
</feature>
<gene>
    <name evidence="3" type="ORF">FHW16_005428</name>
</gene>